<dbReference type="InterPro" id="IPR000926">
    <property type="entry name" value="RibA"/>
</dbReference>
<feature type="binding site" evidence="19">
    <location>
        <position position="271"/>
    </location>
    <ligand>
        <name>GTP</name>
        <dbReference type="ChEBI" id="CHEBI:37565"/>
    </ligand>
</feature>
<accession>A0A7S8CB33</accession>
<evidence type="ECO:0000256" key="7">
    <source>
        <dbReference type="ARBA" id="ARBA00022619"/>
    </source>
</evidence>
<feature type="binding site" evidence="19">
    <location>
        <begin position="250"/>
        <end position="254"/>
    </location>
    <ligand>
        <name>GTP</name>
        <dbReference type="ChEBI" id="CHEBI:37565"/>
    </ligand>
</feature>
<dbReference type="FunFam" id="3.90.870.10:FF:000001">
    <property type="entry name" value="Riboflavin biosynthesis protein RibBA"/>
    <property type="match status" value="1"/>
</dbReference>
<feature type="binding site" evidence="19">
    <location>
        <position position="255"/>
    </location>
    <ligand>
        <name>Zn(2+)</name>
        <dbReference type="ChEBI" id="CHEBI:29105"/>
        <note>catalytic</note>
    </ligand>
</feature>
<dbReference type="AlphaFoldDB" id="A0A7S8CB33"/>
<dbReference type="EC" id="4.1.99.12" evidence="19"/>
<dbReference type="PANTHER" id="PTHR21327">
    <property type="entry name" value="GTP CYCLOHYDROLASE II-RELATED"/>
    <property type="match status" value="1"/>
</dbReference>
<dbReference type="InterPro" id="IPR016299">
    <property type="entry name" value="Riboflavin_synth_RibBA"/>
</dbReference>
<dbReference type="RefSeq" id="WP_239674113.1">
    <property type="nucleotide sequence ID" value="NZ_CP049742.1"/>
</dbReference>
<feature type="region of interest" description="GTP cyclohydrolase II" evidence="19">
    <location>
        <begin position="200"/>
        <end position="397"/>
    </location>
</feature>
<dbReference type="GO" id="GO:0008686">
    <property type="term" value="F:3,4-dihydroxy-2-butanone-4-phosphate synthase activity"/>
    <property type="evidence" value="ECO:0007669"/>
    <property type="project" value="UniProtKB-UniRule"/>
</dbReference>
<dbReference type="GO" id="GO:0030145">
    <property type="term" value="F:manganese ion binding"/>
    <property type="evidence" value="ECO:0007669"/>
    <property type="project" value="UniProtKB-UniRule"/>
</dbReference>
<evidence type="ECO:0000256" key="13">
    <source>
        <dbReference type="ARBA" id="ARBA00023134"/>
    </source>
</evidence>
<feature type="binding site" evidence="19">
    <location>
        <position position="141"/>
    </location>
    <ligand>
        <name>Mg(2+)</name>
        <dbReference type="ChEBI" id="CHEBI:18420"/>
        <label>2</label>
    </ligand>
</feature>
<evidence type="ECO:0000256" key="9">
    <source>
        <dbReference type="ARBA" id="ARBA00022741"/>
    </source>
</evidence>
<dbReference type="PIRSF" id="PIRSF001259">
    <property type="entry name" value="RibA"/>
    <property type="match status" value="1"/>
</dbReference>
<evidence type="ECO:0000256" key="4">
    <source>
        <dbReference type="ARBA" id="ARBA00004853"/>
    </source>
</evidence>
<dbReference type="HAMAP" id="MF_00180">
    <property type="entry name" value="RibB"/>
    <property type="match status" value="1"/>
</dbReference>
<evidence type="ECO:0000256" key="2">
    <source>
        <dbReference type="ARBA" id="ARBA00001936"/>
    </source>
</evidence>
<dbReference type="CDD" id="cd00641">
    <property type="entry name" value="GTP_cyclohydro2"/>
    <property type="match status" value="1"/>
</dbReference>
<dbReference type="Pfam" id="PF00925">
    <property type="entry name" value="GTP_cyclohydro2"/>
    <property type="match status" value="1"/>
</dbReference>
<name>A0A7S8CB33_9BACI</name>
<evidence type="ECO:0000256" key="6">
    <source>
        <dbReference type="ARBA" id="ARBA00005520"/>
    </source>
</evidence>
<keyword evidence="14 19" id="KW-0464">Manganese</keyword>
<dbReference type="InterPro" id="IPR017945">
    <property type="entry name" value="DHBP_synth_RibB-like_a/b_dom"/>
</dbReference>
<sequence length="397" mass="44199">MFSTIEDALADLKQGKMIIVVDDEDRENEGDFVGIAELATPEMINTMAKEGRGLICAPITEQRAKELDLVPMTTNNTDPHGTAFTISVDHENSTTGISAFERSFTIQSLVAEDTKPIQLKRPGHIFPLVAREGGVIRRAGHTEAAVDLARLSGFKPGGIICEIMNEDGTMARLPDLQKLAVEKGYKLITIQDLIEYRRKHETWVTKEETIQLPTDFGNFKMVGFTSELDGKEHVALVKGDIQEGDTPLVRVHSECLTGDVFFSQRCDCGPQLHAAIKQIEESEKGVLLYLRQEGRGIGLINKLKAYKLQEQGLDTVQANESLGFKDDLRDYGMGAQMLYELGVRKMKLLTNNPRKITGLKGHGLEIVERVPIIMPSKEANQQYMETKKSKLGHLLQH</sequence>
<dbReference type="GO" id="GO:0005829">
    <property type="term" value="C:cytosol"/>
    <property type="evidence" value="ECO:0007669"/>
    <property type="project" value="TreeGrafter"/>
</dbReference>
<dbReference type="NCBIfam" id="NF001591">
    <property type="entry name" value="PRK00393.1"/>
    <property type="match status" value="1"/>
</dbReference>
<dbReference type="PANTHER" id="PTHR21327:SF18">
    <property type="entry name" value="3,4-DIHYDROXY-2-BUTANONE 4-PHOSPHATE SYNTHASE"/>
    <property type="match status" value="1"/>
</dbReference>
<feature type="binding site" evidence="19">
    <location>
        <position position="315"/>
    </location>
    <ligand>
        <name>GTP</name>
        <dbReference type="ChEBI" id="CHEBI:37565"/>
    </ligand>
</feature>
<feature type="binding site" evidence="19">
    <location>
        <begin position="138"/>
        <end position="142"/>
    </location>
    <ligand>
        <name>D-ribulose 5-phosphate</name>
        <dbReference type="ChEBI" id="CHEBI:58121"/>
    </ligand>
</feature>
<comment type="catalytic activity">
    <reaction evidence="1 19">
        <text>D-ribulose 5-phosphate = (2S)-2-hydroxy-3-oxobutyl phosphate + formate + H(+)</text>
        <dbReference type="Rhea" id="RHEA:18457"/>
        <dbReference type="ChEBI" id="CHEBI:15378"/>
        <dbReference type="ChEBI" id="CHEBI:15740"/>
        <dbReference type="ChEBI" id="CHEBI:58121"/>
        <dbReference type="ChEBI" id="CHEBI:58830"/>
        <dbReference type="EC" id="4.1.99.12"/>
    </reaction>
</comment>
<feature type="binding site" evidence="19">
    <location>
        <position position="27"/>
    </location>
    <ligand>
        <name>Mg(2+)</name>
        <dbReference type="ChEBI" id="CHEBI:18420"/>
        <label>2</label>
    </ligand>
</feature>
<keyword evidence="11 19" id="KW-0862">Zinc</keyword>
<feature type="domain" description="GTP cyclohydrolase II" evidence="20">
    <location>
        <begin position="208"/>
        <end position="371"/>
    </location>
</feature>
<dbReference type="HAMAP" id="MF_00179">
    <property type="entry name" value="RibA"/>
    <property type="match status" value="1"/>
</dbReference>
<feature type="binding site" evidence="19">
    <location>
        <position position="266"/>
    </location>
    <ligand>
        <name>Zn(2+)</name>
        <dbReference type="ChEBI" id="CHEBI:29105"/>
        <note>catalytic</note>
    </ligand>
</feature>
<dbReference type="UniPathway" id="UPA00275">
    <property type="reaction ID" value="UER00399"/>
</dbReference>
<feature type="active site" description="Proton acceptor; for GTP cyclohydrolase activity" evidence="19">
    <location>
        <position position="327"/>
    </location>
</feature>
<dbReference type="Gene3D" id="3.40.50.10990">
    <property type="entry name" value="GTP cyclohydrolase II"/>
    <property type="match status" value="1"/>
</dbReference>
<dbReference type="InterPro" id="IPR036144">
    <property type="entry name" value="RibA-like_sf"/>
</dbReference>
<keyword evidence="12 19" id="KW-0460">Magnesium</keyword>
<dbReference type="NCBIfam" id="NF006803">
    <property type="entry name" value="PRK09311.1"/>
    <property type="match status" value="1"/>
</dbReference>
<keyword evidence="8 19" id="KW-0479">Metal-binding</keyword>
<dbReference type="EC" id="3.5.4.25" evidence="19"/>
<comment type="cofactor">
    <cofactor evidence="19">
        <name>Mg(2+)</name>
        <dbReference type="ChEBI" id="CHEBI:18420"/>
    </cofactor>
    <cofactor evidence="19">
        <name>Mn(2+)</name>
        <dbReference type="ChEBI" id="CHEBI:29035"/>
    </cofactor>
    <text evidence="19">Binds 2 divalent metal cations per subunit. Magnesium or manganese.</text>
</comment>
<comment type="function">
    <text evidence="17 19">Catalyzes the conversion of GTP to 2,5-diamino-6-ribosylamino-4(3H)-pyrimidinone 5'-phosphate (DARP), formate and pyrophosphate.</text>
</comment>
<dbReference type="GO" id="GO:0005525">
    <property type="term" value="F:GTP binding"/>
    <property type="evidence" value="ECO:0007669"/>
    <property type="project" value="UniProtKB-KW"/>
</dbReference>
<dbReference type="EMBL" id="CP049742">
    <property type="protein sequence ID" value="QPC46586.1"/>
    <property type="molecule type" value="Genomic_DNA"/>
</dbReference>
<dbReference type="KEGG" id="mcui:G8O30_06205"/>
<dbReference type="FunFam" id="3.40.50.10990:FF:000001">
    <property type="entry name" value="Riboflavin biosynthesis protein RibBA"/>
    <property type="match status" value="1"/>
</dbReference>
<evidence type="ECO:0000256" key="10">
    <source>
        <dbReference type="ARBA" id="ARBA00022801"/>
    </source>
</evidence>
<dbReference type="GO" id="GO:0009231">
    <property type="term" value="P:riboflavin biosynthetic process"/>
    <property type="evidence" value="ECO:0007669"/>
    <property type="project" value="UniProtKB-UniRule"/>
</dbReference>
<feature type="site" description="Essential for DHBP synthase activity" evidence="19">
    <location>
        <position position="162"/>
    </location>
</feature>
<evidence type="ECO:0000256" key="18">
    <source>
        <dbReference type="ARBA" id="ARBA00049295"/>
    </source>
</evidence>
<evidence type="ECO:0000256" key="11">
    <source>
        <dbReference type="ARBA" id="ARBA00022833"/>
    </source>
</evidence>
<dbReference type="HAMAP" id="MF_01283">
    <property type="entry name" value="RibBA"/>
    <property type="match status" value="1"/>
</dbReference>
<feature type="binding site" evidence="19">
    <location>
        <position position="31"/>
    </location>
    <ligand>
        <name>D-ribulose 5-phosphate</name>
        <dbReference type="ChEBI" id="CHEBI:58121"/>
    </ligand>
</feature>
<feature type="binding site" evidence="19">
    <location>
        <begin position="26"/>
        <end position="27"/>
    </location>
    <ligand>
        <name>D-ribulose 5-phosphate</name>
        <dbReference type="ChEBI" id="CHEBI:58121"/>
    </ligand>
</feature>
<comment type="cofactor">
    <cofactor evidence="19">
        <name>Zn(2+)</name>
        <dbReference type="ChEBI" id="CHEBI:29105"/>
    </cofactor>
    <text evidence="19">Binds 1 zinc ion per subunit.</text>
</comment>
<comment type="catalytic activity">
    <reaction evidence="18 19">
        <text>GTP + 4 H2O = 2,5-diamino-6-hydroxy-4-(5-phosphoribosylamino)-pyrimidine + formate + 2 phosphate + 3 H(+)</text>
        <dbReference type="Rhea" id="RHEA:23704"/>
        <dbReference type="ChEBI" id="CHEBI:15377"/>
        <dbReference type="ChEBI" id="CHEBI:15378"/>
        <dbReference type="ChEBI" id="CHEBI:15740"/>
        <dbReference type="ChEBI" id="CHEBI:37565"/>
        <dbReference type="ChEBI" id="CHEBI:43474"/>
        <dbReference type="ChEBI" id="CHEBI:58614"/>
        <dbReference type="EC" id="3.5.4.25"/>
    </reaction>
</comment>
<evidence type="ECO:0000256" key="17">
    <source>
        <dbReference type="ARBA" id="ARBA00043932"/>
    </source>
</evidence>
<dbReference type="GO" id="GO:0008270">
    <property type="term" value="F:zinc ion binding"/>
    <property type="evidence" value="ECO:0007669"/>
    <property type="project" value="UniProtKB-UniRule"/>
</dbReference>
<organism evidence="21 22">
    <name type="scientific">Mangrovibacillus cuniculi</name>
    <dbReference type="NCBI Taxonomy" id="2593652"/>
    <lineage>
        <taxon>Bacteria</taxon>
        <taxon>Bacillati</taxon>
        <taxon>Bacillota</taxon>
        <taxon>Bacilli</taxon>
        <taxon>Bacillales</taxon>
        <taxon>Bacillaceae</taxon>
        <taxon>Mangrovibacillus</taxon>
    </lineage>
</organism>
<comment type="cofactor">
    <cofactor evidence="2">
        <name>Mn(2+)</name>
        <dbReference type="ChEBI" id="CHEBI:29035"/>
    </cofactor>
</comment>
<reference evidence="21 22" key="1">
    <citation type="submission" date="2019-07" db="EMBL/GenBank/DDBJ databases">
        <title>Genome sequence of 2 isolates from Red Sea Mangroves.</title>
        <authorList>
            <person name="Sefrji F."/>
            <person name="Michoud G."/>
            <person name="Merlino G."/>
            <person name="Daffonchio D."/>
        </authorList>
    </citation>
    <scope>NUCLEOTIDE SEQUENCE [LARGE SCALE GENOMIC DNA]</scope>
    <source>
        <strain evidence="21 22">R1DC41</strain>
    </source>
</reference>
<evidence type="ECO:0000256" key="12">
    <source>
        <dbReference type="ARBA" id="ARBA00022842"/>
    </source>
</evidence>
<comment type="pathway">
    <text evidence="5 19">Cofactor biosynthesis; riboflavin biosynthesis; 2-hydroxy-3-oxobutyl phosphate from D-ribulose 5-phosphate: step 1/1.</text>
</comment>
<comment type="similarity">
    <text evidence="6 19">In the N-terminal section; belongs to the DHBP synthase family.</text>
</comment>
<dbReference type="InterPro" id="IPR032677">
    <property type="entry name" value="GTP_cyclohydro_II"/>
</dbReference>
<keyword evidence="7 19" id="KW-0686">Riboflavin biosynthesis</keyword>
<dbReference type="SUPFAM" id="SSF142695">
    <property type="entry name" value="RibA-like"/>
    <property type="match status" value="1"/>
</dbReference>
<evidence type="ECO:0000256" key="8">
    <source>
        <dbReference type="ARBA" id="ARBA00022723"/>
    </source>
</evidence>
<gene>
    <name evidence="19" type="primary">ribBA</name>
    <name evidence="21" type="ORF">G8O30_06205</name>
</gene>
<evidence type="ECO:0000256" key="5">
    <source>
        <dbReference type="ARBA" id="ARBA00004904"/>
    </source>
</evidence>
<feature type="binding site" evidence="19">
    <location>
        <begin position="293"/>
        <end position="295"/>
    </location>
    <ligand>
        <name>GTP</name>
        <dbReference type="ChEBI" id="CHEBI:37565"/>
    </ligand>
</feature>
<dbReference type="SUPFAM" id="SSF55821">
    <property type="entry name" value="YrdC/RibB"/>
    <property type="match status" value="1"/>
</dbReference>
<dbReference type="GO" id="GO:0003935">
    <property type="term" value="F:GTP cyclohydrolase II activity"/>
    <property type="evidence" value="ECO:0007669"/>
    <property type="project" value="UniProtKB-UniRule"/>
</dbReference>
<feature type="active site" description="Nucleophile; for GTP cyclohydrolase activity" evidence="19">
    <location>
        <position position="329"/>
    </location>
</feature>
<keyword evidence="22" id="KW-1185">Reference proteome</keyword>
<feature type="region of interest" description="DHBP synthase" evidence="19">
    <location>
        <begin position="1"/>
        <end position="199"/>
    </location>
</feature>
<feature type="binding site" evidence="19">
    <location>
        <position position="162"/>
    </location>
    <ligand>
        <name>D-ribulose 5-phosphate</name>
        <dbReference type="ChEBI" id="CHEBI:58121"/>
    </ligand>
</feature>
<dbReference type="NCBIfam" id="TIGR00505">
    <property type="entry name" value="ribA"/>
    <property type="match status" value="1"/>
</dbReference>
<evidence type="ECO:0000256" key="15">
    <source>
        <dbReference type="ARBA" id="ARBA00023239"/>
    </source>
</evidence>
<evidence type="ECO:0000313" key="21">
    <source>
        <dbReference type="EMBL" id="QPC46586.1"/>
    </source>
</evidence>
<dbReference type="Gene3D" id="3.90.870.10">
    <property type="entry name" value="DHBP synthase"/>
    <property type="match status" value="1"/>
</dbReference>
<evidence type="ECO:0000313" key="22">
    <source>
        <dbReference type="Proteomes" id="UP000593626"/>
    </source>
</evidence>
<comment type="function">
    <text evidence="3 19">Catalyzes the conversion of D-ribulose 5-phosphate to formate and 3,4-dihydroxy-2-butanone 4-phosphate.</text>
</comment>
<feature type="site" description="Essential for DHBP synthase activity" evidence="19">
    <location>
        <position position="124"/>
    </location>
</feature>
<keyword evidence="15 19" id="KW-0456">Lyase</keyword>
<keyword evidence="10 19" id="KW-0378">Hydrolase</keyword>
<dbReference type="InterPro" id="IPR000422">
    <property type="entry name" value="DHBP_synthase_RibB"/>
</dbReference>
<keyword evidence="9 19" id="KW-0547">Nucleotide-binding</keyword>
<dbReference type="Proteomes" id="UP000593626">
    <property type="component" value="Chromosome"/>
</dbReference>
<keyword evidence="13 19" id="KW-0342">GTP-binding</keyword>
<proteinExistence type="inferred from homology"/>
<feature type="binding site" evidence="19">
    <location>
        <position position="350"/>
    </location>
    <ligand>
        <name>GTP</name>
        <dbReference type="ChEBI" id="CHEBI:37565"/>
    </ligand>
</feature>
<feature type="binding site" evidence="19">
    <location>
        <position position="27"/>
    </location>
    <ligand>
        <name>Mg(2+)</name>
        <dbReference type="ChEBI" id="CHEBI:18420"/>
        <label>1</label>
    </ligand>
</feature>
<evidence type="ECO:0000256" key="16">
    <source>
        <dbReference type="ARBA" id="ARBA00023268"/>
    </source>
</evidence>
<dbReference type="GO" id="GO:0000287">
    <property type="term" value="F:magnesium ion binding"/>
    <property type="evidence" value="ECO:0007669"/>
    <property type="project" value="UniProtKB-UniRule"/>
</dbReference>
<keyword evidence="16 19" id="KW-0511">Multifunctional enzyme</keyword>
<protein>
    <recommendedName>
        <fullName evidence="19">Riboflavin biosynthesis protein RibBA</fullName>
    </recommendedName>
    <domain>
        <recommendedName>
            <fullName evidence="19">3,4-dihydroxy-2-butanone 4-phosphate synthase</fullName>
            <shortName evidence="19">DHBP synthase</shortName>
            <ecNumber evidence="19">4.1.99.12</ecNumber>
        </recommendedName>
    </domain>
    <domain>
        <recommendedName>
            <fullName evidence="19">GTP cyclohydrolase-2</fullName>
            <ecNumber evidence="19">3.5.4.25</ecNumber>
        </recommendedName>
        <alternativeName>
            <fullName evidence="19">GTP cyclohydrolase II</fullName>
        </alternativeName>
    </domain>
</protein>
<evidence type="ECO:0000256" key="1">
    <source>
        <dbReference type="ARBA" id="ARBA00000141"/>
    </source>
</evidence>
<feature type="binding site" evidence="19">
    <location>
        <position position="268"/>
    </location>
    <ligand>
        <name>Zn(2+)</name>
        <dbReference type="ChEBI" id="CHEBI:29105"/>
        <note>catalytic</note>
    </ligand>
</feature>
<comment type="pathway">
    <text evidence="4 19">Cofactor biosynthesis; riboflavin biosynthesis; 5-amino-6-(D-ribitylamino)uracil from GTP: step 1/4.</text>
</comment>
<dbReference type="Pfam" id="PF00926">
    <property type="entry name" value="DHBP_synthase"/>
    <property type="match status" value="1"/>
</dbReference>
<evidence type="ECO:0000256" key="14">
    <source>
        <dbReference type="ARBA" id="ARBA00023211"/>
    </source>
</evidence>
<feature type="binding site" evidence="19">
    <location>
        <position position="355"/>
    </location>
    <ligand>
        <name>GTP</name>
        <dbReference type="ChEBI" id="CHEBI:37565"/>
    </ligand>
</feature>
<evidence type="ECO:0000256" key="19">
    <source>
        <dbReference type="HAMAP-Rule" id="MF_01283"/>
    </source>
</evidence>
<evidence type="ECO:0000259" key="20">
    <source>
        <dbReference type="Pfam" id="PF00925"/>
    </source>
</evidence>
<evidence type="ECO:0000256" key="3">
    <source>
        <dbReference type="ARBA" id="ARBA00002284"/>
    </source>
</evidence>
<dbReference type="NCBIfam" id="TIGR00506">
    <property type="entry name" value="ribB"/>
    <property type="match status" value="1"/>
</dbReference>
<comment type="similarity">
    <text evidence="19">In the C-terminal section; belongs to the GTP cyclohydrolase II family.</text>
</comment>